<proteinExistence type="predicted"/>
<dbReference type="EMBL" id="JAFHKP010000014">
    <property type="protein sequence ID" value="KAG5483236.1"/>
    <property type="molecule type" value="Genomic_DNA"/>
</dbReference>
<keyword evidence="3" id="KW-1185">Reference proteome</keyword>
<dbReference type="OrthoDB" id="267245at2759"/>
<accession>A0A836HS70</accession>
<dbReference type="Proteomes" id="UP000674179">
    <property type="component" value="Chromosome 14"/>
</dbReference>
<evidence type="ECO:0000313" key="2">
    <source>
        <dbReference type="EMBL" id="KAG5483236.1"/>
    </source>
</evidence>
<comment type="caution">
    <text evidence="2">The sequence shown here is derived from an EMBL/GenBank/DDBJ whole genome shotgun (WGS) entry which is preliminary data.</text>
</comment>
<gene>
    <name evidence="2" type="ORF">CUR178_04815</name>
</gene>
<organism evidence="2 3">
    <name type="scientific">Leishmania enriettii</name>
    <dbReference type="NCBI Taxonomy" id="5663"/>
    <lineage>
        <taxon>Eukaryota</taxon>
        <taxon>Discoba</taxon>
        <taxon>Euglenozoa</taxon>
        <taxon>Kinetoplastea</taxon>
        <taxon>Metakinetoplastina</taxon>
        <taxon>Trypanosomatida</taxon>
        <taxon>Trypanosomatidae</taxon>
        <taxon>Leishmaniinae</taxon>
        <taxon>Leishmania</taxon>
    </lineage>
</organism>
<dbReference type="AlphaFoldDB" id="A0A836HS70"/>
<protein>
    <submittedName>
        <fullName evidence="2">Uncharacterized protein</fullName>
    </submittedName>
</protein>
<dbReference type="GeneID" id="94172024"/>
<sequence>MRSRILRAARVEQQRFAEKELNARVDELLQTLARHIEVCAPQWVAQVYSSSRKESTDHVSGAAALAWEGWRDAELADVLSTMTEVQELVDRHVVRPLDAAAAILDGGADVMGDLSIAATVPTGDTAAVSPVSVRFYASFVRLLIARIFASVTTIALSYREPPAHTCCTLGAAGPAEGDAAVVACFSPEHSASLFSEMSTLRLPASVYIGWRCGYRLLASIGDMLRVADGDRAAGWLDVTSAALRSVIEGAHARGSSPSTASALDAAEALHRFVTSAEAHTRSLHCVWWWCSLVFEHCYAAGCLTTPPLESSRNSALSTPDSTRALPGCTTITADTEAGGYVSSAGASLPIFDADRESYRMLWDVGRLKAAAYLSGVVLSTVADFLHSALERFVFFEDVSSPQHWSSQSEQLTKAVHAVRSVAERLFPSPALTTDASPSETSSSCRVPLAAAAASFLRHAVHDALLPLAERVLDDPAALQDRIAPTAGKTSMAAAAAASTRAHDGWSSTDEEEWEELPLTGGASWCPSRVEAAATIAAPATAPQSTLFYALDALERELDEVVRNDSVVMTLRRL</sequence>
<dbReference type="KEGG" id="lenr:94172024"/>
<reference evidence="2 3" key="1">
    <citation type="submission" date="2021-02" db="EMBL/GenBank/DDBJ databases">
        <title>Leishmania (Mundinia) enrietti genome sequencing and assembly.</title>
        <authorList>
            <person name="Almutairi H."/>
            <person name="Gatherer D."/>
        </authorList>
    </citation>
    <scope>NUCLEOTIDE SEQUENCE [LARGE SCALE GENOMIC DNA]</scope>
    <source>
        <strain evidence="2">CUR178</strain>
    </source>
</reference>
<evidence type="ECO:0000256" key="1">
    <source>
        <dbReference type="SAM" id="MobiDB-lite"/>
    </source>
</evidence>
<feature type="region of interest" description="Disordered" evidence="1">
    <location>
        <begin position="489"/>
        <end position="513"/>
    </location>
</feature>
<evidence type="ECO:0000313" key="3">
    <source>
        <dbReference type="Proteomes" id="UP000674179"/>
    </source>
</evidence>
<name>A0A836HS70_LEIEN</name>
<dbReference type="RefSeq" id="XP_067694591.1">
    <property type="nucleotide sequence ID" value="XM_067836514.1"/>
</dbReference>
<feature type="compositionally biased region" description="Low complexity" evidence="1">
    <location>
        <begin position="489"/>
        <end position="499"/>
    </location>
</feature>